<dbReference type="InterPro" id="IPR024435">
    <property type="entry name" value="HisRS-related_dom"/>
</dbReference>
<dbReference type="InterPro" id="IPR011009">
    <property type="entry name" value="Kinase-like_dom_sf"/>
</dbReference>
<dbReference type="Pfam" id="PF00069">
    <property type="entry name" value="Pkinase"/>
    <property type="match status" value="3"/>
</dbReference>
<dbReference type="InterPro" id="IPR016255">
    <property type="entry name" value="Gcn2"/>
</dbReference>
<feature type="compositionally biased region" description="Acidic residues" evidence="14">
    <location>
        <begin position="670"/>
        <end position="679"/>
    </location>
</feature>
<feature type="compositionally biased region" description="Low complexity" evidence="14">
    <location>
        <begin position="736"/>
        <end position="747"/>
    </location>
</feature>
<comment type="similarity">
    <text evidence="7">Belongs to the protein kinase superfamily. Ser/Thr protein kinase family. GCN2 subfamily.</text>
</comment>
<evidence type="ECO:0000313" key="17">
    <source>
        <dbReference type="EMBL" id="ODQ66287.1"/>
    </source>
</evidence>
<keyword evidence="3" id="KW-0808">Transferase</keyword>
<evidence type="ECO:0000256" key="11">
    <source>
        <dbReference type="PIRSR" id="PIRSR000660-2"/>
    </source>
</evidence>
<feature type="coiled-coil region" evidence="13">
    <location>
        <begin position="120"/>
        <end position="194"/>
    </location>
</feature>
<keyword evidence="5 17" id="KW-0418">Kinase</keyword>
<dbReference type="CDD" id="cd14046">
    <property type="entry name" value="STKc_EIF2AK4_GCN2_rpt2"/>
    <property type="match status" value="1"/>
</dbReference>
<dbReference type="PANTHER" id="PTHR11042:SF136">
    <property type="entry name" value="EIF-2-ALPHA KINASE GCN2"/>
    <property type="match status" value="1"/>
</dbReference>
<dbReference type="InterPro" id="IPR036621">
    <property type="entry name" value="Anticodon-bd_dom_sf"/>
</dbReference>
<dbReference type="GO" id="GO:0004694">
    <property type="term" value="F:eukaryotic translation initiation factor 2alpha kinase activity"/>
    <property type="evidence" value="ECO:0007669"/>
    <property type="project" value="InterPro"/>
</dbReference>
<dbReference type="InterPro" id="IPR008271">
    <property type="entry name" value="Ser/Thr_kinase_AS"/>
</dbReference>
<dbReference type="PROSITE" id="PS50011">
    <property type="entry name" value="PROTEIN_KINASE_DOM"/>
    <property type="match status" value="2"/>
</dbReference>
<dbReference type="Gene3D" id="3.40.50.800">
    <property type="entry name" value="Anticodon-binding domain"/>
    <property type="match status" value="1"/>
</dbReference>
<feature type="binding site" evidence="12">
    <location>
        <position position="615"/>
    </location>
    <ligand>
        <name>ATP</name>
        <dbReference type="ChEBI" id="CHEBI:30616"/>
    </ligand>
</feature>
<dbReference type="InterPro" id="IPR016135">
    <property type="entry name" value="UBQ-conjugating_enzyme/RWD"/>
</dbReference>
<name>A0A1E3PN66_9ASCO</name>
<feature type="region of interest" description="Disordered" evidence="14">
    <location>
        <begin position="724"/>
        <end position="758"/>
    </location>
</feature>
<dbReference type="FunFam" id="3.10.110.10:FF:000050">
    <property type="entry name" value="eIF-2-alpha kinase GCN2"/>
    <property type="match status" value="1"/>
</dbReference>
<dbReference type="Pfam" id="PF13393">
    <property type="entry name" value="tRNA-synt_His"/>
    <property type="match status" value="1"/>
</dbReference>
<dbReference type="SUPFAM" id="SSF55681">
    <property type="entry name" value="Class II aaRS and biotin synthetases"/>
    <property type="match status" value="1"/>
</dbReference>
<keyword evidence="4 11" id="KW-0547">Nucleotide-binding</keyword>
<dbReference type="EC" id="2.7.11.1" evidence="1"/>
<proteinExistence type="inferred from homology"/>
<keyword evidence="2" id="KW-0723">Serine/threonine-protein kinase</keyword>
<evidence type="ECO:0000256" key="14">
    <source>
        <dbReference type="SAM" id="MobiDB-lite"/>
    </source>
</evidence>
<dbReference type="GO" id="GO:0000077">
    <property type="term" value="P:DNA damage checkpoint signaling"/>
    <property type="evidence" value="ECO:0007669"/>
    <property type="project" value="InterPro"/>
</dbReference>
<organism evidence="17 18">
    <name type="scientific">Nadsonia fulvescens var. elongata DSM 6958</name>
    <dbReference type="NCBI Taxonomy" id="857566"/>
    <lineage>
        <taxon>Eukaryota</taxon>
        <taxon>Fungi</taxon>
        <taxon>Dikarya</taxon>
        <taxon>Ascomycota</taxon>
        <taxon>Saccharomycotina</taxon>
        <taxon>Dipodascomycetes</taxon>
        <taxon>Dipodascales</taxon>
        <taxon>Dipodascales incertae sedis</taxon>
        <taxon>Nadsonia</taxon>
    </lineage>
</organism>
<evidence type="ECO:0000256" key="7">
    <source>
        <dbReference type="ARBA" id="ARBA00037982"/>
    </source>
</evidence>
<evidence type="ECO:0000256" key="1">
    <source>
        <dbReference type="ARBA" id="ARBA00012513"/>
    </source>
</evidence>
<evidence type="ECO:0000313" key="18">
    <source>
        <dbReference type="Proteomes" id="UP000095009"/>
    </source>
</evidence>
<evidence type="ECO:0000256" key="5">
    <source>
        <dbReference type="ARBA" id="ARBA00022777"/>
    </source>
</evidence>
<dbReference type="SUPFAM" id="SSF56112">
    <property type="entry name" value="Protein kinase-like (PK-like)"/>
    <property type="match status" value="2"/>
</dbReference>
<sequence length="1675" mass="189577">MIDNTDLFELQQNEVEVIKAIYMDDYVDVTSGSAWNKKPSPSFKINLRSTGDDFTPVSLTVNIAMTSTYPKTIPIITLTNSQNLLDSQLEKLRKLINHKLKELLNQEMVYEVTSLIQDKLEEFQQTASTASLEEERLNRRQAELEKYRKQEEEERKKEEEASKEEEIVLEQMVLEELKRRKQKETDLASKAIDDLALLNDEDDSLKNNSVLFDRVITVTTSHGSLKFKRVVGKLPIKANFFGQYYIVQPYLPKDLSIESQECLLLLNEIELNGAFWTNNEGKQALQSLEADLECVRKIRHENVASLYEFKIVRLGKKGWKIYLLSEYTSLGSISDLLDTVGNINLKLSRSWAIQLLEAMEAIHKLGLLHKGICLDSVLLFRNAELGETTVKFVNVCLAYRLEQMNRLHSFNGDSSSDKDDTVTIWRAPELTSPGKSGAEINQKPTRKSDVWDFGVVFSQMICGKNILQEYSDPLEFVRCSDFADELHDFLIKIFQPSSKKRPSAFDLLPSEFLRSGTISPNAMLMTKSSGNSNNNGSNLSMYNMGSSTLRNRSKTRRDKRTSWSFEARHRDSFSNPVMSRYAHDFDEGVMLGKGGYGEVVKARNKLDGRFYAIKKIRHTNDNLSSILTEVMLLSRLNHQYIVRYFTAWLEEDFSFIDENAIGSDTHSESESESGSETESEYSTSQSQVNRSFSMHSLEDVSLGASVDFISNSLRQDYPDIEFGLSSDDECNKGDNTSSASATVTTDDSSSESDDSSSVELVIKRPNVRFGKNSHNNKKSKSTLFIQMEYCEKHTLADLIKQGLYSQPEEYWRLFRQIVEALDHMHSQGIIHRDLKPMNIFIDQSNNVKIGDFGLAKNVHNGQQMTSTGTINLDEIQSDDLTKDIGTTLYIANEVLKSGNTNYNEKIDMYSLGIIFFEMVYPMGTVMERVVILRNLRLATIDFPENFTGTNYDTPRKIIQVLLDHSPENRPSARELLQSGMIPLLDKDETITKAVQSLMDPESPWLPQVCRALFSCSLKTAKEFLYDRLLSKEENKASHTKPVQVRDYLLHGQLMDLITQVFKRHGAIETHDRPLLFPKSTLYKSSNVAELLDPSGTVVQLPFDLTVPHARMLARSTPAFQKSYCIDFVYRADEENAGSHPKRFNEIDFDIVTIDSTDLSFYDAETLKVLDEIIEQLPSFKQANVCFYINHWEILQAVLEYCRIGQHQRSIALSLLGPTGQAPARKEIKDNLSSKLSVAATSLNDLEMFGFRDDIDIVEEKLFKLIEGAEFSHKLKEGLASIRKVLLFLNRLGVSHRVYVAPLCNYNEEYYRNGIMFQAVVEDKVRTIIAAGGRYDKLILKFRHDTLDRSIPCVHAVGFNLAWGAIVDSMQNYRDALLKKHFRKSLRIMGANNPAAMENLIPSRCDVLVSSFSSANIRGNCLDVLKSLWGNGIRADLLRNCSTSEELVNAAQSDGINWIIIVKQFNTYTTSGKHYKSLRVKNIQKNEDSDMEFGELIPFMLGEIQERDSVKGAYSHPSRSQSMVNSNTIMSGSGMSNNNNSDALMDGAKESNSGSTSSESRKIIVIPTDNPKSKFIKKGRWTLEERTRDSVGEYLADLGSAPVFGIDVKDDILDTIVSVPLTDEDWTRKVAGPNSNQKLYIGKLFSSLSKEAARGAKSAILYSTKTGRTSIYDLQR</sequence>
<dbReference type="CDD" id="cd23823">
    <property type="entry name" value="RWD_GCN2"/>
    <property type="match status" value="1"/>
</dbReference>
<dbReference type="Gene3D" id="3.30.930.10">
    <property type="entry name" value="Bira Bifunctional Protein, Domain 2"/>
    <property type="match status" value="1"/>
</dbReference>
<dbReference type="GO" id="GO:0005524">
    <property type="term" value="F:ATP binding"/>
    <property type="evidence" value="ECO:0007669"/>
    <property type="project" value="UniProtKB-UniRule"/>
</dbReference>
<dbReference type="GO" id="GO:0005634">
    <property type="term" value="C:nucleus"/>
    <property type="evidence" value="ECO:0007669"/>
    <property type="project" value="TreeGrafter"/>
</dbReference>
<evidence type="ECO:0000256" key="3">
    <source>
        <dbReference type="ARBA" id="ARBA00022679"/>
    </source>
</evidence>
<feature type="binding site" evidence="11">
    <location>
        <position position="614"/>
    </location>
    <ligand>
        <name>ATP</name>
        <dbReference type="ChEBI" id="CHEBI:30616"/>
    </ligand>
</feature>
<evidence type="ECO:0000256" key="12">
    <source>
        <dbReference type="PROSITE-ProRule" id="PRU10141"/>
    </source>
</evidence>
<dbReference type="GO" id="GO:0009893">
    <property type="term" value="P:positive regulation of metabolic process"/>
    <property type="evidence" value="ECO:0007669"/>
    <property type="project" value="UniProtKB-ARBA"/>
</dbReference>
<dbReference type="InterPro" id="IPR041715">
    <property type="entry name" value="HisRS-like_core"/>
</dbReference>
<dbReference type="SMART" id="SM00591">
    <property type="entry name" value="RWD"/>
    <property type="match status" value="1"/>
</dbReference>
<dbReference type="InterPro" id="IPR006575">
    <property type="entry name" value="RWD_dom"/>
</dbReference>
<dbReference type="PROSITE" id="PS00108">
    <property type="entry name" value="PROTEIN_KINASE_ST"/>
    <property type="match status" value="1"/>
</dbReference>
<dbReference type="Gene3D" id="3.10.110.10">
    <property type="entry name" value="Ubiquitin Conjugating Enzyme"/>
    <property type="match status" value="1"/>
</dbReference>
<feature type="compositionally biased region" description="Low complexity" evidence="14">
    <location>
        <begin position="530"/>
        <end position="547"/>
    </location>
</feature>
<dbReference type="Gene3D" id="3.30.200.20">
    <property type="entry name" value="Phosphorylase Kinase, domain 1"/>
    <property type="match status" value="1"/>
</dbReference>
<dbReference type="Pfam" id="PF12745">
    <property type="entry name" value="HGTP_anticodon2"/>
    <property type="match status" value="1"/>
</dbReference>
<dbReference type="GO" id="GO:0005737">
    <property type="term" value="C:cytoplasm"/>
    <property type="evidence" value="ECO:0007669"/>
    <property type="project" value="TreeGrafter"/>
</dbReference>
<dbReference type="InterPro" id="IPR045864">
    <property type="entry name" value="aa-tRNA-synth_II/BPL/LPL"/>
</dbReference>
<evidence type="ECO:0000259" key="15">
    <source>
        <dbReference type="PROSITE" id="PS50011"/>
    </source>
</evidence>
<dbReference type="PROSITE" id="PS50908">
    <property type="entry name" value="RWD"/>
    <property type="match status" value="1"/>
</dbReference>
<dbReference type="InterPro" id="IPR050339">
    <property type="entry name" value="CC_SR_Kinase"/>
</dbReference>
<feature type="binding site" evidence="11">
    <location>
        <begin position="591"/>
        <end position="599"/>
    </location>
    <ligand>
        <name>ATP</name>
        <dbReference type="ChEBI" id="CHEBI:30616"/>
    </ligand>
</feature>
<accession>A0A1E3PN66</accession>
<dbReference type="Proteomes" id="UP000095009">
    <property type="component" value="Unassembled WGS sequence"/>
</dbReference>
<evidence type="ECO:0000256" key="9">
    <source>
        <dbReference type="ARBA" id="ARBA00048679"/>
    </source>
</evidence>
<evidence type="ECO:0000259" key="16">
    <source>
        <dbReference type="PROSITE" id="PS50908"/>
    </source>
</evidence>
<evidence type="ECO:0000256" key="8">
    <source>
        <dbReference type="ARBA" id="ARBA00047899"/>
    </source>
</evidence>
<dbReference type="PIRSF" id="PIRSF000660">
    <property type="entry name" value="Ser/Thr_PK_GCN2"/>
    <property type="match status" value="1"/>
</dbReference>
<evidence type="ECO:0000256" key="2">
    <source>
        <dbReference type="ARBA" id="ARBA00022527"/>
    </source>
</evidence>
<keyword evidence="6 11" id="KW-0067">ATP-binding</keyword>
<feature type="region of interest" description="Disordered" evidence="14">
    <location>
        <begin position="1528"/>
        <end position="1559"/>
    </location>
</feature>
<keyword evidence="13" id="KW-0175">Coiled coil</keyword>
<dbReference type="PROSITE" id="PS00107">
    <property type="entry name" value="PROTEIN_KINASE_ATP"/>
    <property type="match status" value="1"/>
</dbReference>
<dbReference type="SUPFAM" id="SSF54495">
    <property type="entry name" value="UBC-like"/>
    <property type="match status" value="1"/>
</dbReference>
<dbReference type="InterPro" id="IPR017441">
    <property type="entry name" value="Protein_kinase_ATP_BS"/>
</dbReference>
<keyword evidence="18" id="KW-1185">Reference proteome</keyword>
<feature type="region of interest" description="Disordered" evidence="14">
    <location>
        <begin position="530"/>
        <end position="562"/>
    </location>
</feature>
<dbReference type="Gene3D" id="1.10.510.10">
    <property type="entry name" value="Transferase(Phosphotransferase) domain 1"/>
    <property type="match status" value="2"/>
</dbReference>
<dbReference type="CDD" id="cd14012">
    <property type="entry name" value="PK_eIF2AK_GCN2_rpt1"/>
    <property type="match status" value="1"/>
</dbReference>
<comment type="catalytic activity">
    <reaction evidence="8">
        <text>L-threonyl-[protein] + ATP = O-phospho-L-threonyl-[protein] + ADP + H(+)</text>
        <dbReference type="Rhea" id="RHEA:46608"/>
        <dbReference type="Rhea" id="RHEA-COMP:11060"/>
        <dbReference type="Rhea" id="RHEA-COMP:11605"/>
        <dbReference type="ChEBI" id="CHEBI:15378"/>
        <dbReference type="ChEBI" id="CHEBI:30013"/>
        <dbReference type="ChEBI" id="CHEBI:30616"/>
        <dbReference type="ChEBI" id="CHEBI:61977"/>
        <dbReference type="ChEBI" id="CHEBI:456216"/>
        <dbReference type="EC" id="2.7.11.1"/>
    </reaction>
</comment>
<dbReference type="OrthoDB" id="341578at2759"/>
<dbReference type="InterPro" id="IPR000719">
    <property type="entry name" value="Prot_kinase_dom"/>
</dbReference>
<feature type="domain" description="RWD" evidence="16">
    <location>
        <begin position="13"/>
        <end position="123"/>
    </location>
</feature>
<dbReference type="FunFam" id="3.30.200.20:FF:000379">
    <property type="entry name" value="eIF-2-alpha kinase GCN2"/>
    <property type="match status" value="1"/>
</dbReference>
<evidence type="ECO:0000256" key="4">
    <source>
        <dbReference type="ARBA" id="ARBA00022741"/>
    </source>
</evidence>
<gene>
    <name evidence="17" type="ORF">NADFUDRAFT_56876</name>
</gene>
<dbReference type="SMART" id="SM00220">
    <property type="entry name" value="S_TKc"/>
    <property type="match status" value="1"/>
</dbReference>
<evidence type="ECO:0000256" key="10">
    <source>
        <dbReference type="PIRSR" id="PIRSR000660-1"/>
    </source>
</evidence>
<feature type="compositionally biased region" description="Low complexity" evidence="14">
    <location>
        <begin position="1528"/>
        <end position="1540"/>
    </location>
</feature>
<comment type="catalytic activity">
    <reaction evidence="9">
        <text>L-seryl-[protein] + ATP = O-phospho-L-seryl-[protein] + ADP + H(+)</text>
        <dbReference type="Rhea" id="RHEA:17989"/>
        <dbReference type="Rhea" id="RHEA-COMP:9863"/>
        <dbReference type="Rhea" id="RHEA-COMP:11604"/>
        <dbReference type="ChEBI" id="CHEBI:15378"/>
        <dbReference type="ChEBI" id="CHEBI:29999"/>
        <dbReference type="ChEBI" id="CHEBI:30616"/>
        <dbReference type="ChEBI" id="CHEBI:83421"/>
        <dbReference type="ChEBI" id="CHEBI:456216"/>
        <dbReference type="EC" id="2.7.11.1"/>
    </reaction>
</comment>
<dbReference type="PANTHER" id="PTHR11042">
    <property type="entry name" value="EUKARYOTIC TRANSLATION INITIATION FACTOR 2-ALPHA KINASE EIF2-ALPHA KINASE -RELATED"/>
    <property type="match status" value="1"/>
</dbReference>
<dbReference type="STRING" id="857566.A0A1E3PN66"/>
<evidence type="ECO:0000256" key="6">
    <source>
        <dbReference type="ARBA" id="ARBA00022840"/>
    </source>
</evidence>
<dbReference type="Pfam" id="PF05773">
    <property type="entry name" value="RWD"/>
    <property type="match status" value="1"/>
</dbReference>
<feature type="region of interest" description="Disordered" evidence="14">
    <location>
        <begin position="663"/>
        <end position="688"/>
    </location>
</feature>
<evidence type="ECO:0000256" key="13">
    <source>
        <dbReference type="SAM" id="Coils"/>
    </source>
</evidence>
<feature type="active site" description="Proton acceptor" evidence="10">
    <location>
        <position position="833"/>
    </location>
</feature>
<feature type="domain" description="Protein kinase" evidence="15">
    <location>
        <begin position="216"/>
        <end position="513"/>
    </location>
</feature>
<reference evidence="17 18" key="1">
    <citation type="journal article" date="2016" name="Proc. Natl. Acad. Sci. U.S.A.">
        <title>Comparative genomics of biotechnologically important yeasts.</title>
        <authorList>
            <person name="Riley R."/>
            <person name="Haridas S."/>
            <person name="Wolfe K.H."/>
            <person name="Lopes M.R."/>
            <person name="Hittinger C.T."/>
            <person name="Goeker M."/>
            <person name="Salamov A.A."/>
            <person name="Wisecaver J.H."/>
            <person name="Long T.M."/>
            <person name="Calvey C.H."/>
            <person name="Aerts A.L."/>
            <person name="Barry K.W."/>
            <person name="Choi C."/>
            <person name="Clum A."/>
            <person name="Coughlan A.Y."/>
            <person name="Deshpande S."/>
            <person name="Douglass A.P."/>
            <person name="Hanson S.J."/>
            <person name="Klenk H.-P."/>
            <person name="LaButti K.M."/>
            <person name="Lapidus A."/>
            <person name="Lindquist E.A."/>
            <person name="Lipzen A.M."/>
            <person name="Meier-Kolthoff J.P."/>
            <person name="Ohm R.A."/>
            <person name="Otillar R.P."/>
            <person name="Pangilinan J.L."/>
            <person name="Peng Y."/>
            <person name="Rokas A."/>
            <person name="Rosa C.A."/>
            <person name="Scheuner C."/>
            <person name="Sibirny A.A."/>
            <person name="Slot J.C."/>
            <person name="Stielow J.B."/>
            <person name="Sun H."/>
            <person name="Kurtzman C.P."/>
            <person name="Blackwell M."/>
            <person name="Grigoriev I.V."/>
            <person name="Jeffries T.W."/>
        </authorList>
    </citation>
    <scope>NUCLEOTIDE SEQUENCE [LARGE SCALE GENOMIC DNA]</scope>
    <source>
        <strain evidence="17 18">DSM 6958</strain>
    </source>
</reference>
<protein>
    <recommendedName>
        <fullName evidence="1">non-specific serine/threonine protein kinase</fullName>
        <ecNumber evidence="1">2.7.11.1</ecNumber>
    </recommendedName>
</protein>
<dbReference type="EMBL" id="KV454408">
    <property type="protein sequence ID" value="ODQ66287.1"/>
    <property type="molecule type" value="Genomic_DNA"/>
</dbReference>
<feature type="domain" description="Protein kinase" evidence="15">
    <location>
        <begin position="585"/>
        <end position="984"/>
    </location>
</feature>